<comment type="caution">
    <text evidence="1">The sequence shown here is derived from an EMBL/GenBank/DDBJ whole genome shotgun (WGS) entry which is preliminary data.</text>
</comment>
<evidence type="ECO:0000313" key="2">
    <source>
        <dbReference type="Proteomes" id="UP001221566"/>
    </source>
</evidence>
<evidence type="ECO:0008006" key="3">
    <source>
        <dbReference type="Google" id="ProtNLM"/>
    </source>
</evidence>
<proteinExistence type="predicted"/>
<dbReference type="RefSeq" id="WP_272802458.1">
    <property type="nucleotide sequence ID" value="NZ_JAQQKY010000001.1"/>
</dbReference>
<evidence type="ECO:0000313" key="1">
    <source>
        <dbReference type="EMBL" id="MDC7690052.1"/>
    </source>
</evidence>
<sequence length="161" mass="18907">MPTGHLLQDIDSKELRRLFEAFVVHCLSRLVDQGFVTANQINQSNWYVLLADDNSRLVSEGFLAGTSLDNNQRPYIVFDTQQSLRDQIWAIPHEAIHLAQICKGDFLPCWGYSLWKGRRFEKLAADHPKYFEDQPWEKEARALEDPIRKHFYQTYPDLRVQ</sequence>
<reference evidence="1 2" key="1">
    <citation type="submission" date="2023-01" db="EMBL/GenBank/DDBJ databases">
        <title>Novel species of the genus Vogesella isolated from rivers.</title>
        <authorList>
            <person name="Lu H."/>
        </authorList>
    </citation>
    <scope>NUCLEOTIDE SEQUENCE [LARGE SCALE GENOMIC DNA]</scope>
    <source>
        <strain evidence="1 2">SH7W</strain>
    </source>
</reference>
<dbReference type="Proteomes" id="UP001221566">
    <property type="component" value="Unassembled WGS sequence"/>
</dbReference>
<organism evidence="1 2">
    <name type="scientific">Vogesella indigofera</name>
    <name type="common">Pseudomonas indigofera</name>
    <dbReference type="NCBI Taxonomy" id="45465"/>
    <lineage>
        <taxon>Bacteria</taxon>
        <taxon>Pseudomonadati</taxon>
        <taxon>Pseudomonadota</taxon>
        <taxon>Betaproteobacteria</taxon>
        <taxon>Neisseriales</taxon>
        <taxon>Chromobacteriaceae</taxon>
        <taxon>Vogesella</taxon>
    </lineage>
</organism>
<gene>
    <name evidence="1" type="ORF">PQU93_04555</name>
</gene>
<accession>A0ABT5I1J6</accession>
<name>A0ABT5I1J6_VOGIN</name>
<protein>
    <recommendedName>
        <fullName evidence="3">Vgr related protein</fullName>
    </recommendedName>
</protein>
<keyword evidence="2" id="KW-1185">Reference proteome</keyword>
<dbReference type="EMBL" id="JAQQKY010000001">
    <property type="protein sequence ID" value="MDC7690052.1"/>
    <property type="molecule type" value="Genomic_DNA"/>
</dbReference>